<dbReference type="PANTHER" id="PTHR46305:SF3">
    <property type="entry name" value="NADPH:QUINONE OXIDOREDUCTASE MDAB"/>
    <property type="match status" value="1"/>
</dbReference>
<evidence type="ECO:0000256" key="2">
    <source>
        <dbReference type="ARBA" id="ARBA00022630"/>
    </source>
</evidence>
<comment type="cofactor">
    <cofactor evidence="1">
        <name>FAD</name>
        <dbReference type="ChEBI" id="CHEBI:57692"/>
    </cofactor>
</comment>
<reference evidence="6 7" key="1">
    <citation type="journal article" date="2019" name="Nat. Med.">
        <title>A library of human gut bacterial isolates paired with longitudinal multiomics data enables mechanistic microbiome research.</title>
        <authorList>
            <person name="Poyet M."/>
            <person name="Groussin M."/>
            <person name="Gibbons S.M."/>
            <person name="Avila-Pacheco J."/>
            <person name="Jiang X."/>
            <person name="Kearney S.M."/>
            <person name="Perrotta A.R."/>
            <person name="Berdy B."/>
            <person name="Zhao S."/>
            <person name="Lieberman T.D."/>
            <person name="Swanson P.K."/>
            <person name="Smith M."/>
            <person name="Roesemann S."/>
            <person name="Alexander J.E."/>
            <person name="Rich S.A."/>
            <person name="Livny J."/>
            <person name="Vlamakis H."/>
            <person name="Clish C."/>
            <person name="Bullock K."/>
            <person name="Deik A."/>
            <person name="Scott J."/>
            <person name="Pierce K.A."/>
            <person name="Xavier R.J."/>
            <person name="Alm E.J."/>
        </authorList>
    </citation>
    <scope>NUCLEOTIDE SEQUENCE [LARGE SCALE GENOMIC DNA]</scope>
    <source>
        <strain evidence="6 7">BIOML-A2</strain>
    </source>
</reference>
<dbReference type="InterPro" id="IPR052397">
    <property type="entry name" value="NADPH-QR_MdaB"/>
</dbReference>
<dbReference type="SUPFAM" id="SSF52218">
    <property type="entry name" value="Flavoproteins"/>
    <property type="match status" value="1"/>
</dbReference>
<comment type="caution">
    <text evidence="6">The sequence shown here is derived from an EMBL/GenBank/DDBJ whole genome shotgun (WGS) entry which is preliminary data.</text>
</comment>
<accession>A0A844LEU8</accession>
<gene>
    <name evidence="6" type="ORF">GMD42_01420</name>
</gene>
<name>A0A844LEU8_9BURK</name>
<evidence type="ECO:0000313" key="7">
    <source>
        <dbReference type="Proteomes" id="UP000462362"/>
    </source>
</evidence>
<feature type="domain" description="Flavodoxin-like fold" evidence="5">
    <location>
        <begin position="58"/>
        <end position="196"/>
    </location>
</feature>
<dbReference type="Proteomes" id="UP000462362">
    <property type="component" value="Unassembled WGS sequence"/>
</dbReference>
<dbReference type="PANTHER" id="PTHR46305">
    <property type="match status" value="1"/>
</dbReference>
<evidence type="ECO:0000259" key="5">
    <source>
        <dbReference type="Pfam" id="PF02525"/>
    </source>
</evidence>
<protein>
    <submittedName>
        <fullName evidence="6">NADPH quinone reductase MdaB</fullName>
    </submittedName>
</protein>
<evidence type="ECO:0000313" key="6">
    <source>
        <dbReference type="EMBL" id="MTU42301.1"/>
    </source>
</evidence>
<comment type="similarity">
    <text evidence="4">Belongs to the oxidoreductase MdaB family.</text>
</comment>
<dbReference type="EMBL" id="WNCL01000002">
    <property type="protein sequence ID" value="MTU42301.1"/>
    <property type="molecule type" value="Genomic_DNA"/>
</dbReference>
<keyword evidence="3" id="KW-0274">FAD</keyword>
<sequence>MLATMEVTQMSNNVLILDAGCQNFGKGGELNHYLSRLAEGELTKLGWNVEITLIDSQWEIAAEAEKIKKADVIIVQTPGWWMSTPWQLKRYEDLVFVQPGVVGNDGRSHLHPDDNYGRGGILTDKKFMISSSWNAPKTAFDRKGDFFEGRGVDGVFFPLIKAFEFLGMKQLPSFMCNDVVKNPHIGEDVKRWKEHLRHVFKIE</sequence>
<keyword evidence="2" id="KW-0285">Flavoprotein</keyword>
<dbReference type="AlphaFoldDB" id="A0A844LEU8"/>
<evidence type="ECO:0000256" key="3">
    <source>
        <dbReference type="ARBA" id="ARBA00022827"/>
    </source>
</evidence>
<dbReference type="Pfam" id="PF02525">
    <property type="entry name" value="Flavodoxin_2"/>
    <property type="match status" value="1"/>
</dbReference>
<proteinExistence type="inferred from homology"/>
<dbReference type="InterPro" id="IPR029039">
    <property type="entry name" value="Flavoprotein-like_sf"/>
</dbReference>
<evidence type="ECO:0000256" key="4">
    <source>
        <dbReference type="ARBA" id="ARBA00037981"/>
    </source>
</evidence>
<organism evidence="6 7">
    <name type="scientific">Parasutterella excrementihominis</name>
    <dbReference type="NCBI Taxonomy" id="487175"/>
    <lineage>
        <taxon>Bacteria</taxon>
        <taxon>Pseudomonadati</taxon>
        <taxon>Pseudomonadota</taxon>
        <taxon>Betaproteobacteria</taxon>
        <taxon>Burkholderiales</taxon>
        <taxon>Sutterellaceae</taxon>
        <taxon>Parasutterella</taxon>
    </lineage>
</organism>
<evidence type="ECO:0000256" key="1">
    <source>
        <dbReference type="ARBA" id="ARBA00001974"/>
    </source>
</evidence>
<dbReference type="Gene3D" id="3.40.50.360">
    <property type="match status" value="1"/>
</dbReference>
<dbReference type="InterPro" id="IPR003680">
    <property type="entry name" value="Flavodoxin_fold"/>
</dbReference>